<evidence type="ECO:0000256" key="1">
    <source>
        <dbReference type="ARBA" id="ARBA00023015"/>
    </source>
</evidence>
<protein>
    <submittedName>
        <fullName evidence="7">TetR family transcriptional regulator</fullName>
    </submittedName>
</protein>
<dbReference type="PROSITE" id="PS50977">
    <property type="entry name" value="HTH_TETR_2"/>
    <property type="match status" value="1"/>
</dbReference>
<evidence type="ECO:0000313" key="7">
    <source>
        <dbReference type="EMBL" id="GAA1494541.1"/>
    </source>
</evidence>
<dbReference type="Proteomes" id="UP001501742">
    <property type="component" value="Unassembled WGS sequence"/>
</dbReference>
<feature type="domain" description="HTH tetR-type" evidence="6">
    <location>
        <begin position="26"/>
        <end position="86"/>
    </location>
</feature>
<dbReference type="Gene3D" id="1.10.357.10">
    <property type="entry name" value="Tetracycline Repressor, domain 2"/>
    <property type="match status" value="1"/>
</dbReference>
<keyword evidence="3" id="KW-0804">Transcription</keyword>
<gene>
    <name evidence="7" type="ORF">GCM10009627_28870</name>
</gene>
<dbReference type="PRINTS" id="PR00455">
    <property type="entry name" value="HTHTETR"/>
</dbReference>
<evidence type="ECO:0000256" key="3">
    <source>
        <dbReference type="ARBA" id="ARBA00023163"/>
    </source>
</evidence>
<feature type="DNA-binding region" description="H-T-H motif" evidence="4">
    <location>
        <begin position="49"/>
        <end position="68"/>
    </location>
</feature>
<sequence length="212" mass="22957">MTDATDPVDPGTSEDRTTPVPRTPRSEVRERLLAAGSRVFAEQGVHEARLDAVAAAAGFSKGAVYSNFSSKEDLVAQVMQRATSMVLASLQELIGLDVSAADISDVVRAAFGRHDQSAQFALLSELRAYAMRHPEFMPEFVRQRRTLQDGVRELVHTWFAAHPEVDPGMPLDTFATILIATNSGMVFDAPALDGMHPGDAVATVVEAVLRPR</sequence>
<name>A0ABP4K686_9MICO</name>
<dbReference type="InterPro" id="IPR001647">
    <property type="entry name" value="HTH_TetR"/>
</dbReference>
<dbReference type="SUPFAM" id="SSF46689">
    <property type="entry name" value="Homeodomain-like"/>
    <property type="match status" value="1"/>
</dbReference>
<organism evidence="7 8">
    <name type="scientific">Curtobacterium herbarum</name>
    <dbReference type="NCBI Taxonomy" id="150122"/>
    <lineage>
        <taxon>Bacteria</taxon>
        <taxon>Bacillati</taxon>
        <taxon>Actinomycetota</taxon>
        <taxon>Actinomycetes</taxon>
        <taxon>Micrococcales</taxon>
        <taxon>Microbacteriaceae</taxon>
        <taxon>Curtobacterium</taxon>
    </lineage>
</organism>
<dbReference type="InterPro" id="IPR050109">
    <property type="entry name" value="HTH-type_TetR-like_transc_reg"/>
</dbReference>
<dbReference type="PANTHER" id="PTHR30055:SF234">
    <property type="entry name" value="HTH-TYPE TRANSCRIPTIONAL REGULATOR BETI"/>
    <property type="match status" value="1"/>
</dbReference>
<keyword evidence="8" id="KW-1185">Reference proteome</keyword>
<evidence type="ECO:0000256" key="2">
    <source>
        <dbReference type="ARBA" id="ARBA00023125"/>
    </source>
</evidence>
<evidence type="ECO:0000256" key="4">
    <source>
        <dbReference type="PROSITE-ProRule" id="PRU00335"/>
    </source>
</evidence>
<dbReference type="InterPro" id="IPR036271">
    <property type="entry name" value="Tet_transcr_reg_TetR-rel_C_sf"/>
</dbReference>
<dbReference type="SUPFAM" id="SSF48498">
    <property type="entry name" value="Tetracyclin repressor-like, C-terminal domain"/>
    <property type="match status" value="1"/>
</dbReference>
<proteinExistence type="predicted"/>
<comment type="caution">
    <text evidence="7">The sequence shown here is derived from an EMBL/GenBank/DDBJ whole genome shotgun (WGS) entry which is preliminary data.</text>
</comment>
<accession>A0ABP4K686</accession>
<feature type="region of interest" description="Disordered" evidence="5">
    <location>
        <begin position="1"/>
        <end position="26"/>
    </location>
</feature>
<dbReference type="Pfam" id="PF00440">
    <property type="entry name" value="TetR_N"/>
    <property type="match status" value="1"/>
</dbReference>
<evidence type="ECO:0000256" key="5">
    <source>
        <dbReference type="SAM" id="MobiDB-lite"/>
    </source>
</evidence>
<dbReference type="EMBL" id="BAAAJX010000016">
    <property type="protein sequence ID" value="GAA1494541.1"/>
    <property type="molecule type" value="Genomic_DNA"/>
</dbReference>
<keyword evidence="2 4" id="KW-0238">DNA-binding</keyword>
<reference evidence="8" key="1">
    <citation type="journal article" date="2019" name="Int. J. Syst. Evol. Microbiol.">
        <title>The Global Catalogue of Microorganisms (GCM) 10K type strain sequencing project: providing services to taxonomists for standard genome sequencing and annotation.</title>
        <authorList>
            <consortium name="The Broad Institute Genomics Platform"/>
            <consortium name="The Broad Institute Genome Sequencing Center for Infectious Disease"/>
            <person name="Wu L."/>
            <person name="Ma J."/>
        </authorList>
    </citation>
    <scope>NUCLEOTIDE SEQUENCE [LARGE SCALE GENOMIC DNA]</scope>
    <source>
        <strain evidence="8">JCM 12140</strain>
    </source>
</reference>
<evidence type="ECO:0000259" key="6">
    <source>
        <dbReference type="PROSITE" id="PS50977"/>
    </source>
</evidence>
<dbReference type="RefSeq" id="WP_204607129.1">
    <property type="nucleotide sequence ID" value="NZ_BAAAJX010000016.1"/>
</dbReference>
<evidence type="ECO:0000313" key="8">
    <source>
        <dbReference type="Proteomes" id="UP001501742"/>
    </source>
</evidence>
<dbReference type="InterPro" id="IPR009057">
    <property type="entry name" value="Homeodomain-like_sf"/>
</dbReference>
<keyword evidence="1" id="KW-0805">Transcription regulation</keyword>
<dbReference type="PANTHER" id="PTHR30055">
    <property type="entry name" value="HTH-TYPE TRANSCRIPTIONAL REGULATOR RUTR"/>
    <property type="match status" value="1"/>
</dbReference>